<evidence type="ECO:0000256" key="1">
    <source>
        <dbReference type="ARBA" id="ARBA00004651"/>
    </source>
</evidence>
<evidence type="ECO:0000256" key="3">
    <source>
        <dbReference type="ARBA" id="ARBA00022475"/>
    </source>
</evidence>
<accession>A0A847S3T2</accession>
<dbReference type="GO" id="GO:0005886">
    <property type="term" value="C:plasma membrane"/>
    <property type="evidence" value="ECO:0007669"/>
    <property type="project" value="UniProtKB-SubCell"/>
</dbReference>
<feature type="transmembrane region" description="Helical" evidence="7">
    <location>
        <begin position="58"/>
        <end position="76"/>
    </location>
</feature>
<sequence>MSAAPAVWKRMFGEAVSQLPVMSWVLAATQLINRMGGAVRMFMPLYLHQALHLPMDQVGWLLACNGVGMLAGSWLGGVMTDHWPARRLAVGMLFSAALIFLLYLFLDSIWWLAPLLLVTGFTDVALRPQIHRLIMEACPPETRATAQSLNRVSINLAVALAGVLGGIAASMDYRIVFLFDSLTSALAGVWLWWALRRFAPEAAPAAQTGTAKAPQEGQTPYQDPPFLWFVGGALVLQMVFETINIQLGNYMGAHYRLGPSAFGWQMAINGLLITVVQIPLTAWGNRRYPPTALVLSGGALMALGAALVPLGQSFGWVSFTTVVWTVAEMLWMPTLVLLVMQRAEGRRTGHYLGVYSMAWSIAGLLAPVWSSQLIHHGGADSVWYLSGLACVLVLPLLLRTGRVMQDQHAAAKPAEAGGRA</sequence>
<reference evidence="9 10" key="1">
    <citation type="submission" date="2020-04" db="EMBL/GenBank/DDBJ databases">
        <title>Draft genome of Leeia sp. IMCC25680.</title>
        <authorList>
            <person name="Song J."/>
            <person name="Cho J.-C."/>
        </authorList>
    </citation>
    <scope>NUCLEOTIDE SEQUENCE [LARGE SCALE GENOMIC DNA]</scope>
    <source>
        <strain evidence="9 10">IMCC25680</strain>
    </source>
</reference>
<dbReference type="PROSITE" id="PS50850">
    <property type="entry name" value="MFS"/>
    <property type="match status" value="1"/>
</dbReference>
<dbReference type="GO" id="GO:0022857">
    <property type="term" value="F:transmembrane transporter activity"/>
    <property type="evidence" value="ECO:0007669"/>
    <property type="project" value="InterPro"/>
</dbReference>
<keyword evidence="10" id="KW-1185">Reference proteome</keyword>
<comment type="subcellular location">
    <subcellularLocation>
        <location evidence="1">Cell membrane</location>
        <topology evidence="1">Multi-pass membrane protein</topology>
    </subcellularLocation>
</comment>
<dbReference type="AlphaFoldDB" id="A0A847S3T2"/>
<dbReference type="InterPro" id="IPR050171">
    <property type="entry name" value="MFS_Transporters"/>
</dbReference>
<dbReference type="InterPro" id="IPR011701">
    <property type="entry name" value="MFS"/>
</dbReference>
<feature type="transmembrane region" description="Helical" evidence="7">
    <location>
        <begin position="351"/>
        <end position="369"/>
    </location>
</feature>
<feature type="transmembrane region" description="Helical" evidence="7">
    <location>
        <begin position="21"/>
        <end position="46"/>
    </location>
</feature>
<keyword evidence="4 7" id="KW-0812">Transmembrane</keyword>
<dbReference type="Proteomes" id="UP000587991">
    <property type="component" value="Unassembled WGS sequence"/>
</dbReference>
<evidence type="ECO:0000256" key="2">
    <source>
        <dbReference type="ARBA" id="ARBA00022448"/>
    </source>
</evidence>
<feature type="transmembrane region" description="Helical" evidence="7">
    <location>
        <begin position="88"/>
        <end position="105"/>
    </location>
</feature>
<dbReference type="Pfam" id="PF07690">
    <property type="entry name" value="MFS_1"/>
    <property type="match status" value="1"/>
</dbReference>
<evidence type="ECO:0000256" key="4">
    <source>
        <dbReference type="ARBA" id="ARBA00022692"/>
    </source>
</evidence>
<dbReference type="PANTHER" id="PTHR23517:SF2">
    <property type="entry name" value="MULTIDRUG RESISTANCE PROTEIN MDTH"/>
    <property type="match status" value="1"/>
</dbReference>
<proteinExistence type="predicted"/>
<dbReference type="Gene3D" id="1.20.1250.20">
    <property type="entry name" value="MFS general substrate transporter like domains"/>
    <property type="match status" value="1"/>
</dbReference>
<feature type="domain" description="Major facilitator superfamily (MFS) profile" evidence="8">
    <location>
        <begin position="22"/>
        <end position="404"/>
    </location>
</feature>
<dbReference type="InterPro" id="IPR036259">
    <property type="entry name" value="MFS_trans_sf"/>
</dbReference>
<dbReference type="RefSeq" id="WP_168876077.1">
    <property type="nucleotide sequence ID" value="NZ_JABAIM010000001.1"/>
</dbReference>
<evidence type="ECO:0000256" key="7">
    <source>
        <dbReference type="SAM" id="Phobius"/>
    </source>
</evidence>
<feature type="transmembrane region" description="Helical" evidence="7">
    <location>
        <begin position="149"/>
        <end position="169"/>
    </location>
</feature>
<feature type="transmembrane region" description="Helical" evidence="7">
    <location>
        <begin position="316"/>
        <end position="339"/>
    </location>
</feature>
<dbReference type="PANTHER" id="PTHR23517">
    <property type="entry name" value="RESISTANCE PROTEIN MDTM, PUTATIVE-RELATED-RELATED"/>
    <property type="match status" value="1"/>
</dbReference>
<feature type="transmembrane region" description="Helical" evidence="7">
    <location>
        <begin position="292"/>
        <end position="310"/>
    </location>
</feature>
<protein>
    <submittedName>
        <fullName evidence="9">MFS transporter</fullName>
    </submittedName>
</protein>
<keyword evidence="6 7" id="KW-0472">Membrane</keyword>
<evidence type="ECO:0000313" key="10">
    <source>
        <dbReference type="Proteomes" id="UP000587991"/>
    </source>
</evidence>
<dbReference type="EMBL" id="JABAIM010000001">
    <property type="protein sequence ID" value="NLR74463.1"/>
    <property type="molecule type" value="Genomic_DNA"/>
</dbReference>
<gene>
    <name evidence="9" type="ORF">HF682_04765</name>
</gene>
<feature type="transmembrane region" description="Helical" evidence="7">
    <location>
        <begin position="226"/>
        <end position="247"/>
    </location>
</feature>
<keyword evidence="5 7" id="KW-1133">Transmembrane helix</keyword>
<evidence type="ECO:0000256" key="5">
    <source>
        <dbReference type="ARBA" id="ARBA00022989"/>
    </source>
</evidence>
<dbReference type="InterPro" id="IPR020846">
    <property type="entry name" value="MFS_dom"/>
</dbReference>
<keyword evidence="2" id="KW-0813">Transport</keyword>
<evidence type="ECO:0000256" key="6">
    <source>
        <dbReference type="ARBA" id="ARBA00023136"/>
    </source>
</evidence>
<organism evidence="9 10">
    <name type="scientific">Leeia aquatica</name>
    <dbReference type="NCBI Taxonomy" id="2725557"/>
    <lineage>
        <taxon>Bacteria</taxon>
        <taxon>Pseudomonadati</taxon>
        <taxon>Pseudomonadota</taxon>
        <taxon>Betaproteobacteria</taxon>
        <taxon>Neisseriales</taxon>
        <taxon>Leeiaceae</taxon>
        <taxon>Leeia</taxon>
    </lineage>
</organism>
<keyword evidence="3" id="KW-1003">Cell membrane</keyword>
<evidence type="ECO:0000259" key="8">
    <source>
        <dbReference type="PROSITE" id="PS50850"/>
    </source>
</evidence>
<feature type="transmembrane region" description="Helical" evidence="7">
    <location>
        <begin position="381"/>
        <end position="398"/>
    </location>
</feature>
<evidence type="ECO:0000313" key="9">
    <source>
        <dbReference type="EMBL" id="NLR74463.1"/>
    </source>
</evidence>
<comment type="caution">
    <text evidence="9">The sequence shown here is derived from an EMBL/GenBank/DDBJ whole genome shotgun (WGS) entry which is preliminary data.</text>
</comment>
<feature type="transmembrane region" description="Helical" evidence="7">
    <location>
        <begin position="175"/>
        <end position="195"/>
    </location>
</feature>
<feature type="transmembrane region" description="Helical" evidence="7">
    <location>
        <begin position="262"/>
        <end position="280"/>
    </location>
</feature>
<name>A0A847S3T2_9NEIS</name>
<dbReference type="SUPFAM" id="SSF103473">
    <property type="entry name" value="MFS general substrate transporter"/>
    <property type="match status" value="1"/>
</dbReference>